<dbReference type="Gene3D" id="3.40.50.150">
    <property type="entry name" value="Vaccinia Virus protein VP39"/>
    <property type="match status" value="1"/>
</dbReference>
<dbReference type="PANTHER" id="PTHR18895">
    <property type="entry name" value="HEMK METHYLTRANSFERASE"/>
    <property type="match status" value="1"/>
</dbReference>
<dbReference type="InterPro" id="IPR029063">
    <property type="entry name" value="SAM-dependent_MTases_sf"/>
</dbReference>
<name>A0ABY8R7F3_PARBF</name>
<dbReference type="PROSITE" id="PS00092">
    <property type="entry name" value="N6_MTASE"/>
    <property type="match status" value="1"/>
</dbReference>
<dbReference type="Pfam" id="PF05175">
    <property type="entry name" value="MTS"/>
    <property type="match status" value="1"/>
</dbReference>
<accession>A0ABY8R7F3</accession>
<dbReference type="InterPro" id="IPR002052">
    <property type="entry name" value="DNA_methylase_N6_adenine_CS"/>
</dbReference>
<proteinExistence type="predicted"/>
<evidence type="ECO:0000313" key="2">
    <source>
        <dbReference type="EMBL" id="WGX77188.1"/>
    </source>
</evidence>
<evidence type="ECO:0000313" key="3">
    <source>
        <dbReference type="Proteomes" id="UP001239169"/>
    </source>
</evidence>
<protein>
    <submittedName>
        <fullName evidence="2">Methyltransferase</fullName>
    </submittedName>
</protein>
<dbReference type="InterPro" id="IPR007848">
    <property type="entry name" value="Small_mtfrase_dom"/>
</dbReference>
<dbReference type="EMBL" id="CP124685">
    <property type="protein sequence ID" value="WGX77188.1"/>
    <property type="molecule type" value="Genomic_DNA"/>
</dbReference>
<keyword evidence="2" id="KW-0808">Transferase</keyword>
<keyword evidence="3" id="KW-1185">Reference proteome</keyword>
<dbReference type="CDD" id="cd02440">
    <property type="entry name" value="AdoMet_MTases"/>
    <property type="match status" value="1"/>
</dbReference>
<organism evidence="2 3">
    <name type="scientific">Paraclostridium bifermentans</name>
    <name type="common">Clostridium bifermentans</name>
    <dbReference type="NCBI Taxonomy" id="1490"/>
    <lineage>
        <taxon>Bacteria</taxon>
        <taxon>Bacillati</taxon>
        <taxon>Bacillota</taxon>
        <taxon>Clostridia</taxon>
        <taxon>Peptostreptococcales</taxon>
        <taxon>Peptostreptococcaceae</taxon>
        <taxon>Paraclostridium</taxon>
    </lineage>
</organism>
<evidence type="ECO:0000259" key="1">
    <source>
        <dbReference type="Pfam" id="PF05175"/>
    </source>
</evidence>
<dbReference type="InterPro" id="IPR050320">
    <property type="entry name" value="N5-glutamine_MTase"/>
</dbReference>
<feature type="domain" description="Methyltransferase small" evidence="1">
    <location>
        <begin position="21"/>
        <end position="102"/>
    </location>
</feature>
<gene>
    <name evidence="2" type="ORF">QJS64_04075</name>
</gene>
<dbReference type="GO" id="GO:0008168">
    <property type="term" value="F:methyltransferase activity"/>
    <property type="evidence" value="ECO:0007669"/>
    <property type="project" value="UniProtKB-KW"/>
</dbReference>
<dbReference type="PANTHER" id="PTHR18895:SF74">
    <property type="entry name" value="MTRF1L RELEASE FACTOR GLUTAMINE METHYLTRANSFERASE"/>
    <property type="match status" value="1"/>
</dbReference>
<dbReference type="GO" id="GO:0032259">
    <property type="term" value="P:methylation"/>
    <property type="evidence" value="ECO:0007669"/>
    <property type="project" value="UniProtKB-KW"/>
</dbReference>
<keyword evidence="2" id="KW-0489">Methyltransferase</keyword>
<sequence length="106" mass="11774">MPRPDTEPLVEEIIELTKGKEMLNIVDIGTGSGAISVSLAKYIDNCHVYSLDISEKALRIGKKNAISNEVDSKIDFIESNLFSGIKDKNIKLDLIVSNPPYIRKKI</sequence>
<dbReference type="SUPFAM" id="SSF53335">
    <property type="entry name" value="S-adenosyl-L-methionine-dependent methyltransferases"/>
    <property type="match status" value="1"/>
</dbReference>
<reference evidence="2 3" key="1">
    <citation type="submission" date="2023-04" db="EMBL/GenBank/DDBJ databases">
        <title>Bacteria Genome Submission.</title>
        <authorList>
            <person name="Isaac P."/>
        </authorList>
    </citation>
    <scope>NUCLEOTIDE SEQUENCE [LARGE SCALE GENOMIC DNA]</scope>
    <source>
        <strain evidence="2 3">SampleS7P1</strain>
    </source>
</reference>
<dbReference type="Proteomes" id="UP001239169">
    <property type="component" value="Chromosome"/>
</dbReference>